<accession>A0AAV5SV10</accession>
<keyword evidence="3" id="KW-1185">Reference proteome</keyword>
<evidence type="ECO:0000313" key="2">
    <source>
        <dbReference type="EMBL" id="GMS87191.1"/>
    </source>
</evidence>
<gene>
    <name evidence="2" type="ORF">PENTCL1PPCAC_9366</name>
</gene>
<comment type="caution">
    <text evidence="2">The sequence shown here is derived from an EMBL/GenBank/DDBJ whole genome shotgun (WGS) entry which is preliminary data.</text>
</comment>
<dbReference type="AlphaFoldDB" id="A0AAV5SV10"/>
<organism evidence="2 3">
    <name type="scientific">Pristionchus entomophagus</name>
    <dbReference type="NCBI Taxonomy" id="358040"/>
    <lineage>
        <taxon>Eukaryota</taxon>
        <taxon>Metazoa</taxon>
        <taxon>Ecdysozoa</taxon>
        <taxon>Nematoda</taxon>
        <taxon>Chromadorea</taxon>
        <taxon>Rhabditida</taxon>
        <taxon>Rhabditina</taxon>
        <taxon>Diplogasteromorpha</taxon>
        <taxon>Diplogasteroidea</taxon>
        <taxon>Neodiplogasteridae</taxon>
        <taxon>Pristionchus</taxon>
    </lineage>
</organism>
<feature type="transmembrane region" description="Helical" evidence="1">
    <location>
        <begin position="399"/>
        <end position="416"/>
    </location>
</feature>
<proteinExistence type="predicted"/>
<evidence type="ECO:0000256" key="1">
    <source>
        <dbReference type="SAM" id="Phobius"/>
    </source>
</evidence>
<name>A0AAV5SV10_9BILA</name>
<dbReference type="Proteomes" id="UP001432027">
    <property type="component" value="Unassembled WGS sequence"/>
</dbReference>
<protein>
    <submittedName>
        <fullName evidence="2">Uncharacterized protein</fullName>
    </submittedName>
</protein>
<dbReference type="EMBL" id="BTSX01000003">
    <property type="protein sequence ID" value="GMS87191.1"/>
    <property type="molecule type" value="Genomic_DNA"/>
</dbReference>
<feature type="transmembrane region" description="Helical" evidence="1">
    <location>
        <begin position="428"/>
        <end position="446"/>
    </location>
</feature>
<feature type="transmembrane region" description="Helical" evidence="1">
    <location>
        <begin position="180"/>
        <end position="201"/>
    </location>
</feature>
<feature type="transmembrane region" description="Helical" evidence="1">
    <location>
        <begin position="154"/>
        <end position="174"/>
    </location>
</feature>
<keyword evidence="1" id="KW-0472">Membrane</keyword>
<sequence length="503" mass="54236">QNKFYHPTTTTTENREALALHLLQSPQGDTPQWGRSLGAGHGGKRGGASKGWAWLLADGRVDDRAESVEVVQVVLGVLLVGGHHERASLHSLSVVVGGGCCELGRRQLGEQGRVPLQGGAHILRRERGCKLARSRRLQRGQVRARRRRVHRTRLLTVVVVGSLLVVLGVVEVVGDADVGRLGLTAWLLATVSLAATVSTGGRARRKRNRSRVVVRIQHHRSRTASAQLGGLSVLLLLLLSVDGIETIVRVLGGLALRDALGANGRLRDGLTVVGIRVVLRQTALLGAQTLAVGLEWSLRVLDGSVDVGARGHPTEGLREGSASLVATPSLHVLGRLVQRSGRRGLLADGRRSLVAGSRLLLTTGLLLLLQSLKGKLPSVLLLLLQSLLLLLQPLLLGRILLLLLLLQLLLLVVLLLRELVVLLLDVLLLPQLLLLVGELLLGLRLLTLQCLFDLRSGRGSELLLLLLLRRLSAGLRSTGERIVGRLSVVGHPSLRRRGRDESR</sequence>
<feature type="non-terminal residue" evidence="2">
    <location>
        <position position="1"/>
    </location>
</feature>
<keyword evidence="1" id="KW-0812">Transmembrane</keyword>
<evidence type="ECO:0000313" key="3">
    <source>
        <dbReference type="Proteomes" id="UP001432027"/>
    </source>
</evidence>
<feature type="non-terminal residue" evidence="2">
    <location>
        <position position="503"/>
    </location>
</feature>
<keyword evidence="1" id="KW-1133">Transmembrane helix</keyword>
<reference evidence="2" key="1">
    <citation type="submission" date="2023-10" db="EMBL/GenBank/DDBJ databases">
        <title>Genome assembly of Pristionchus species.</title>
        <authorList>
            <person name="Yoshida K."/>
            <person name="Sommer R.J."/>
        </authorList>
    </citation>
    <scope>NUCLEOTIDE SEQUENCE</scope>
    <source>
        <strain evidence="2">RS0144</strain>
    </source>
</reference>